<keyword evidence="1" id="KW-0732">Signal</keyword>
<evidence type="ECO:0000313" key="2">
    <source>
        <dbReference type="EMBL" id="KAE8253313.1"/>
    </source>
</evidence>
<gene>
    <name evidence="2" type="ORF">A4X06_0g1546</name>
</gene>
<sequence length="417" mass="41701">MLMPSFKALLSSILLAGAAVAAGTDGPYSLGLAPVGIEKGLLNTTLDCDVTALGLLPLGKQKIGFGVYAFLPGRVSINQPFSIVASTRLIVPASLNGLAGLLGAKYYSGTVDSVVVNTPGASPSSTDVAKNANLTIPAAILNTKGVSVLEVPGPGKSIIVGPLTASKDGNVVISFGAISASITTLDARMNKSLISAKVVCAAQKRPISVAAITVGGNRSTKPIVPKGGGGKIPTIPEGQTAGVTGFNYICDFSGFIRGPVRVSLGAVKASNAQVASGGKITLAQGQGNIILSQKLVDDIKAIVSIADHTTLTLTTVNLVASNASPATQNIIPAGGISVSNVAIAAGAVAVIPPGAPQQTLPDINFTAGESGSTALISIGDAAGNASLRDSDDNEILAIDFTCAALSPNVPVFPYDIQ</sequence>
<name>A0A8X7MZB9_9BASI</name>
<organism evidence="2 3">
    <name type="scientific">Tilletia controversa</name>
    <name type="common">dwarf bunt fungus</name>
    <dbReference type="NCBI Taxonomy" id="13291"/>
    <lineage>
        <taxon>Eukaryota</taxon>
        <taxon>Fungi</taxon>
        <taxon>Dikarya</taxon>
        <taxon>Basidiomycota</taxon>
        <taxon>Ustilaginomycotina</taxon>
        <taxon>Exobasidiomycetes</taxon>
        <taxon>Tilletiales</taxon>
        <taxon>Tilletiaceae</taxon>
        <taxon>Tilletia</taxon>
    </lineage>
</organism>
<evidence type="ECO:0000256" key="1">
    <source>
        <dbReference type="SAM" id="SignalP"/>
    </source>
</evidence>
<accession>A0A8X7MZB9</accession>
<dbReference type="EMBL" id="LWDE02000101">
    <property type="protein sequence ID" value="KAE8253313.1"/>
    <property type="molecule type" value="Genomic_DNA"/>
</dbReference>
<evidence type="ECO:0000313" key="3">
    <source>
        <dbReference type="Proteomes" id="UP000077684"/>
    </source>
</evidence>
<protein>
    <submittedName>
        <fullName evidence="2">Uncharacterized protein</fullName>
    </submittedName>
</protein>
<dbReference type="AlphaFoldDB" id="A0A8X7MZB9"/>
<comment type="caution">
    <text evidence="2">The sequence shown here is derived from an EMBL/GenBank/DDBJ whole genome shotgun (WGS) entry which is preliminary data.</text>
</comment>
<feature type="chain" id="PRO_5036449105" evidence="1">
    <location>
        <begin position="24"/>
        <end position="417"/>
    </location>
</feature>
<keyword evidence="3" id="KW-1185">Reference proteome</keyword>
<reference evidence="2" key="1">
    <citation type="submission" date="2016-04" db="EMBL/GenBank/DDBJ databases">
        <authorList>
            <person name="Nguyen H.D."/>
            <person name="Samba Siva P."/>
            <person name="Cullis J."/>
            <person name="Levesque C.A."/>
            <person name="Hambleton S."/>
        </authorList>
    </citation>
    <scope>NUCLEOTIDE SEQUENCE</scope>
    <source>
        <strain evidence="2">DAOMC 236426</strain>
    </source>
</reference>
<proteinExistence type="predicted"/>
<reference evidence="2" key="2">
    <citation type="journal article" date="2019" name="IMA Fungus">
        <title>Genome sequencing and comparison of five Tilletia species to identify candidate genes for the detection of regulated species infecting wheat.</title>
        <authorList>
            <person name="Nguyen H.D.T."/>
            <person name="Sultana T."/>
            <person name="Kesanakurti P."/>
            <person name="Hambleton S."/>
        </authorList>
    </citation>
    <scope>NUCLEOTIDE SEQUENCE</scope>
    <source>
        <strain evidence="2">DAOMC 236426</strain>
    </source>
</reference>
<feature type="signal peptide" evidence="1">
    <location>
        <begin position="1"/>
        <end position="23"/>
    </location>
</feature>
<dbReference type="Proteomes" id="UP000077684">
    <property type="component" value="Unassembled WGS sequence"/>
</dbReference>